<evidence type="ECO:0000256" key="1">
    <source>
        <dbReference type="SAM" id="MobiDB-lite"/>
    </source>
</evidence>
<accession>A0A7J7K3G0</accession>
<sequence length="132" mass="14675">MCHLPATAVSHLPVTDVSHLPVTDVSHLPVTDVSHLPVTDVCHLQVELASKTKRVVIVIKETKEDILKLLCESCDFQDTTKASLRNHSLRKKILERRESHKGRATPTMSNENSPVILSSYRPAIPDKNKPAI</sequence>
<evidence type="ECO:0000313" key="3">
    <source>
        <dbReference type="Proteomes" id="UP000593567"/>
    </source>
</evidence>
<comment type="caution">
    <text evidence="2">The sequence shown here is derived from an EMBL/GenBank/DDBJ whole genome shotgun (WGS) entry which is preliminary data.</text>
</comment>
<organism evidence="2 3">
    <name type="scientific">Bugula neritina</name>
    <name type="common">Brown bryozoan</name>
    <name type="synonym">Sertularia neritina</name>
    <dbReference type="NCBI Taxonomy" id="10212"/>
    <lineage>
        <taxon>Eukaryota</taxon>
        <taxon>Metazoa</taxon>
        <taxon>Spiralia</taxon>
        <taxon>Lophotrochozoa</taxon>
        <taxon>Bryozoa</taxon>
        <taxon>Gymnolaemata</taxon>
        <taxon>Cheilostomatida</taxon>
        <taxon>Flustrina</taxon>
        <taxon>Buguloidea</taxon>
        <taxon>Bugulidae</taxon>
        <taxon>Bugula</taxon>
    </lineage>
</organism>
<dbReference type="EMBL" id="VXIV02001452">
    <property type="protein sequence ID" value="KAF6033160.1"/>
    <property type="molecule type" value="Genomic_DNA"/>
</dbReference>
<name>A0A7J7K3G0_BUGNE</name>
<dbReference type="Proteomes" id="UP000593567">
    <property type="component" value="Unassembled WGS sequence"/>
</dbReference>
<dbReference type="AlphaFoldDB" id="A0A7J7K3G0"/>
<protein>
    <submittedName>
        <fullName evidence="2">Uncharacterized protein</fullName>
    </submittedName>
</protein>
<keyword evidence="3" id="KW-1185">Reference proteome</keyword>
<feature type="region of interest" description="Disordered" evidence="1">
    <location>
        <begin position="94"/>
        <end position="114"/>
    </location>
</feature>
<reference evidence="2" key="1">
    <citation type="submission" date="2020-06" db="EMBL/GenBank/DDBJ databases">
        <title>Draft genome of Bugula neritina, a colonial animal packing powerful symbionts and potential medicines.</title>
        <authorList>
            <person name="Rayko M."/>
        </authorList>
    </citation>
    <scope>NUCLEOTIDE SEQUENCE [LARGE SCALE GENOMIC DNA]</scope>
    <source>
        <strain evidence="2">Kwan_BN1</strain>
    </source>
</reference>
<evidence type="ECO:0000313" key="2">
    <source>
        <dbReference type="EMBL" id="KAF6033160.1"/>
    </source>
</evidence>
<gene>
    <name evidence="2" type="ORF">EB796_008532</name>
</gene>
<proteinExistence type="predicted"/>
<feature type="compositionally biased region" description="Basic residues" evidence="1">
    <location>
        <begin position="94"/>
        <end position="103"/>
    </location>
</feature>